<proteinExistence type="predicted"/>
<sequence length="70" mass="7637">MSRGAEEEPGSLTDAALLEGGLRRSRGARGARGPRNADRSGSAVARKTRRTWHPGVALWTEHRRPFGTLK</sequence>
<reference evidence="2 3" key="1">
    <citation type="submission" date="2019-03" db="EMBL/GenBank/DDBJ databases">
        <title>First draft genome of Liparis tanakae, snailfish: a comprehensive survey of snailfish specific genes.</title>
        <authorList>
            <person name="Kim W."/>
            <person name="Song I."/>
            <person name="Jeong J.-H."/>
            <person name="Kim D."/>
            <person name="Kim S."/>
            <person name="Ryu S."/>
            <person name="Song J.Y."/>
            <person name="Lee S.K."/>
        </authorList>
    </citation>
    <scope>NUCLEOTIDE SEQUENCE [LARGE SCALE GENOMIC DNA]</scope>
    <source>
        <tissue evidence="2">Muscle</tissue>
    </source>
</reference>
<name>A0A4Z2EEK3_9TELE</name>
<evidence type="ECO:0000313" key="2">
    <source>
        <dbReference type="EMBL" id="TNN27208.1"/>
    </source>
</evidence>
<feature type="region of interest" description="Disordered" evidence="1">
    <location>
        <begin position="1"/>
        <end position="70"/>
    </location>
</feature>
<evidence type="ECO:0000256" key="1">
    <source>
        <dbReference type="SAM" id="MobiDB-lite"/>
    </source>
</evidence>
<accession>A0A4Z2EEK3</accession>
<dbReference type="AlphaFoldDB" id="A0A4Z2EEK3"/>
<organism evidence="2 3">
    <name type="scientific">Liparis tanakae</name>
    <name type="common">Tanaka's snailfish</name>
    <dbReference type="NCBI Taxonomy" id="230148"/>
    <lineage>
        <taxon>Eukaryota</taxon>
        <taxon>Metazoa</taxon>
        <taxon>Chordata</taxon>
        <taxon>Craniata</taxon>
        <taxon>Vertebrata</taxon>
        <taxon>Euteleostomi</taxon>
        <taxon>Actinopterygii</taxon>
        <taxon>Neopterygii</taxon>
        <taxon>Teleostei</taxon>
        <taxon>Neoteleostei</taxon>
        <taxon>Acanthomorphata</taxon>
        <taxon>Eupercaria</taxon>
        <taxon>Perciformes</taxon>
        <taxon>Cottioidei</taxon>
        <taxon>Cottales</taxon>
        <taxon>Liparidae</taxon>
        <taxon>Liparis</taxon>
    </lineage>
</organism>
<keyword evidence="3" id="KW-1185">Reference proteome</keyword>
<gene>
    <name evidence="2" type="ORF">EYF80_062649</name>
</gene>
<dbReference type="EMBL" id="SRLO01008702">
    <property type="protein sequence ID" value="TNN27208.1"/>
    <property type="molecule type" value="Genomic_DNA"/>
</dbReference>
<comment type="caution">
    <text evidence="2">The sequence shown here is derived from an EMBL/GenBank/DDBJ whole genome shotgun (WGS) entry which is preliminary data.</text>
</comment>
<evidence type="ECO:0000313" key="3">
    <source>
        <dbReference type="Proteomes" id="UP000314294"/>
    </source>
</evidence>
<dbReference type="Proteomes" id="UP000314294">
    <property type="component" value="Unassembled WGS sequence"/>
</dbReference>
<protein>
    <submittedName>
        <fullName evidence="2">Uncharacterized protein</fullName>
    </submittedName>
</protein>